<dbReference type="InterPro" id="IPR013108">
    <property type="entry name" value="Amidohydro_3"/>
</dbReference>
<keyword evidence="3" id="KW-1185">Reference proteome</keyword>
<evidence type="ECO:0000259" key="1">
    <source>
        <dbReference type="Pfam" id="PF07969"/>
    </source>
</evidence>
<dbReference type="AlphaFoldDB" id="A0A1X7LY78"/>
<dbReference type="SUPFAM" id="SSF51338">
    <property type="entry name" value="Composite domain of metallo-dependent hydrolases"/>
    <property type="match status" value="1"/>
</dbReference>
<dbReference type="Gene3D" id="2.30.40.10">
    <property type="entry name" value="Urease, subunit C, domain 1"/>
    <property type="match status" value="1"/>
</dbReference>
<proteinExistence type="predicted"/>
<protein>
    <submittedName>
        <fullName evidence="2">Cytosine/adenosine deaminase</fullName>
    </submittedName>
</protein>
<evidence type="ECO:0000313" key="2">
    <source>
        <dbReference type="EMBL" id="SMG58079.1"/>
    </source>
</evidence>
<dbReference type="InterPro" id="IPR052349">
    <property type="entry name" value="Metallo-hydrolase_Enzymes"/>
</dbReference>
<dbReference type="InterPro" id="IPR011059">
    <property type="entry name" value="Metal-dep_hydrolase_composite"/>
</dbReference>
<reference evidence="3" key="1">
    <citation type="submission" date="2017-04" db="EMBL/GenBank/DDBJ databases">
        <authorList>
            <person name="Varghese N."/>
            <person name="Submissions S."/>
        </authorList>
    </citation>
    <scope>NUCLEOTIDE SEQUENCE [LARGE SCALE GENOMIC DNA]</scope>
    <source>
        <strain evidence="3">LMG 29540</strain>
    </source>
</reference>
<accession>A0A1X7LY78</accession>
<dbReference type="Pfam" id="PF07969">
    <property type="entry name" value="Amidohydro_3"/>
    <property type="match status" value="1"/>
</dbReference>
<dbReference type="STRING" id="1515439.SAMN06265784_110198"/>
<dbReference type="PANTHER" id="PTHR32027">
    <property type="entry name" value="CYTOSINE DEAMINASE"/>
    <property type="match status" value="1"/>
</dbReference>
<dbReference type="NCBIfam" id="NF004636">
    <property type="entry name" value="PRK05985.1"/>
    <property type="match status" value="1"/>
</dbReference>
<dbReference type="PANTHER" id="PTHR32027:SF9">
    <property type="entry name" value="BLL3847 PROTEIN"/>
    <property type="match status" value="1"/>
</dbReference>
<evidence type="ECO:0000313" key="3">
    <source>
        <dbReference type="Proteomes" id="UP000193228"/>
    </source>
</evidence>
<dbReference type="InterPro" id="IPR032466">
    <property type="entry name" value="Metal_Hydrolase"/>
</dbReference>
<dbReference type="Gene3D" id="3.20.20.140">
    <property type="entry name" value="Metal-dependent hydrolases"/>
    <property type="match status" value="1"/>
</dbReference>
<dbReference type="CDD" id="cd01293">
    <property type="entry name" value="Bact_CD"/>
    <property type="match status" value="1"/>
</dbReference>
<dbReference type="PROSITE" id="PS01137">
    <property type="entry name" value="TATD_1"/>
    <property type="match status" value="1"/>
</dbReference>
<gene>
    <name evidence="2" type="ORF">SAMN06265784_110198</name>
</gene>
<organism evidence="2 3">
    <name type="scientific">Paraburkholderia susongensis</name>
    <dbReference type="NCBI Taxonomy" id="1515439"/>
    <lineage>
        <taxon>Bacteria</taxon>
        <taxon>Pseudomonadati</taxon>
        <taxon>Pseudomonadota</taxon>
        <taxon>Betaproteobacteria</taxon>
        <taxon>Burkholderiales</taxon>
        <taxon>Burkholderiaceae</taxon>
        <taxon>Paraburkholderia</taxon>
    </lineage>
</organism>
<dbReference type="InterPro" id="IPR018228">
    <property type="entry name" value="DNase_TatD-rel_CS"/>
</dbReference>
<sequence length="378" mass="41084">MRDGRIAAIGTNLEAPSGTPVESLRGELVLPGLVDAHTHLDKTLLGMPWHENTAGPALVDKIRYERRMRREWEIDAARQSARQIELSLAQGTTHILTHVDIDTENGLTCLEGVLSARDEWKDLIDIQLAAFPQSGLMSRPGTLELMREAMAMGCDWVGGLDPYAIDRDPKGHLDAIFGLAQTFGRPVDIHLHEPEEMGALTLSLIFERVRALGMNGKVTISHAFCLGSERSHIVGPLLDQLAELDIAVITTGPSGWAAPSVSQLTQAGIRVGSGNDGVRDTWKHYGDADMLSRAMFIGLRNRLCRDDEVALAFDICTLGGARIMRSADYGMSVGCAADLFVVAASGIAETVARQPVRKLVVKRGQVVARDGECIRHAR</sequence>
<dbReference type="GO" id="GO:0016814">
    <property type="term" value="F:hydrolase activity, acting on carbon-nitrogen (but not peptide) bonds, in cyclic amidines"/>
    <property type="evidence" value="ECO:0007669"/>
    <property type="project" value="TreeGrafter"/>
</dbReference>
<dbReference type="Proteomes" id="UP000193228">
    <property type="component" value="Unassembled WGS sequence"/>
</dbReference>
<feature type="domain" description="Amidohydrolase 3" evidence="1">
    <location>
        <begin position="23"/>
        <end position="368"/>
    </location>
</feature>
<name>A0A1X7LY78_9BURK</name>
<dbReference type="SUPFAM" id="SSF51556">
    <property type="entry name" value="Metallo-dependent hydrolases"/>
    <property type="match status" value="1"/>
</dbReference>
<dbReference type="EMBL" id="FXAT01000010">
    <property type="protein sequence ID" value="SMG58079.1"/>
    <property type="molecule type" value="Genomic_DNA"/>
</dbReference>